<accession>A0ABX1NEV5</accession>
<name>A0ABX1NEV5_9RHOO</name>
<feature type="signal peptide" evidence="2">
    <location>
        <begin position="1"/>
        <end position="24"/>
    </location>
</feature>
<dbReference type="PROSITE" id="PS51257">
    <property type="entry name" value="PROKAR_LIPOPROTEIN"/>
    <property type="match status" value="1"/>
</dbReference>
<sequence>MQRVLTALLTALVTALLATGTGCATTAKDGTQSSAPARDSMRGGGGGY</sequence>
<gene>
    <name evidence="3" type="ORF">GPA27_09900</name>
</gene>
<feature type="region of interest" description="Disordered" evidence="1">
    <location>
        <begin position="26"/>
        <end position="48"/>
    </location>
</feature>
<keyword evidence="2" id="KW-0732">Signal</keyword>
<dbReference type="Proteomes" id="UP000634522">
    <property type="component" value="Unassembled WGS sequence"/>
</dbReference>
<evidence type="ECO:0000313" key="4">
    <source>
        <dbReference type="Proteomes" id="UP000634522"/>
    </source>
</evidence>
<proteinExistence type="predicted"/>
<comment type="caution">
    <text evidence="3">The sequence shown here is derived from an EMBL/GenBank/DDBJ whole genome shotgun (WGS) entry which is preliminary data.</text>
</comment>
<reference evidence="3 4" key="1">
    <citation type="submission" date="2019-12" db="EMBL/GenBank/DDBJ databases">
        <title>Comparative genomics gives insights into the taxonomy of the Azoarcus-Aromatoleum group and reveals separate origins of nif in the plant-associated Azoarcus and non-plant-associated Aromatoleum sub-groups.</title>
        <authorList>
            <person name="Lafos M."/>
            <person name="Maluk M."/>
            <person name="Batista M."/>
            <person name="Junghare M."/>
            <person name="Carmona M."/>
            <person name="Faoro H."/>
            <person name="Cruz L.M."/>
            <person name="Battistoni F."/>
            <person name="De Souza E."/>
            <person name="Pedrosa F."/>
            <person name="Chen W.-M."/>
            <person name="Poole P.S."/>
            <person name="Dixon R.A."/>
            <person name="James E.K."/>
        </authorList>
    </citation>
    <scope>NUCLEOTIDE SEQUENCE [LARGE SCALE GENOMIC DNA]</scope>
    <source>
        <strain evidence="3 4">T</strain>
    </source>
</reference>
<keyword evidence="4" id="KW-1185">Reference proteome</keyword>
<dbReference type="EMBL" id="WTVS01000017">
    <property type="protein sequence ID" value="NMF97700.1"/>
    <property type="molecule type" value="Genomic_DNA"/>
</dbReference>
<evidence type="ECO:0000313" key="3">
    <source>
        <dbReference type="EMBL" id="NMF97700.1"/>
    </source>
</evidence>
<organism evidence="3 4">
    <name type="scientific">Aromatoleum toluolicum</name>
    <dbReference type="NCBI Taxonomy" id="90060"/>
    <lineage>
        <taxon>Bacteria</taxon>
        <taxon>Pseudomonadati</taxon>
        <taxon>Pseudomonadota</taxon>
        <taxon>Betaproteobacteria</taxon>
        <taxon>Rhodocyclales</taxon>
        <taxon>Rhodocyclaceae</taxon>
        <taxon>Aromatoleum</taxon>
    </lineage>
</organism>
<evidence type="ECO:0000256" key="2">
    <source>
        <dbReference type="SAM" id="SignalP"/>
    </source>
</evidence>
<protein>
    <submittedName>
        <fullName evidence="3">Uncharacterized protein</fullName>
    </submittedName>
</protein>
<evidence type="ECO:0000256" key="1">
    <source>
        <dbReference type="SAM" id="MobiDB-lite"/>
    </source>
</evidence>
<dbReference type="RefSeq" id="WP_169140015.1">
    <property type="nucleotide sequence ID" value="NZ_WTVS01000017.1"/>
</dbReference>
<feature type="chain" id="PRO_5047268881" evidence="2">
    <location>
        <begin position="25"/>
        <end position="48"/>
    </location>
</feature>